<name>A0ABY7Y5Q5_9GAMM</name>
<sequence>MTRKTVSILLIVLVVLAIVVYTQLTIFVIQPIGAIPEGKTLVILRLNKTEFIDSADAMCEREMGGVSLLCRMGMMGGVASKSTVLLRLPYSQALYDISTGGKSYDR</sequence>
<proteinExistence type="predicted"/>
<dbReference type="Proteomes" id="UP001216828">
    <property type="component" value="Chromosome"/>
</dbReference>
<protein>
    <submittedName>
        <fullName evidence="2">Uncharacterized protein</fullName>
    </submittedName>
</protein>
<keyword evidence="1" id="KW-1133">Transmembrane helix</keyword>
<reference evidence="2 3" key="1">
    <citation type="submission" date="2021-08" db="EMBL/GenBank/DDBJ databases">
        <title>Stenotrophomonas forensis sp. nov., isolated from contaminated viral transport media.</title>
        <authorList>
            <person name="Nguyen S.V."/>
            <person name="Edwards D."/>
            <person name="Scott S."/>
            <person name="Doss J."/>
            <person name="Merid S."/>
            <person name="Zelaya E."/>
            <person name="Maza C."/>
            <person name="Mann M."/>
            <person name="Hamilton B."/>
            <person name="Blackwell R."/>
            <person name="Tran A."/>
            <person name="Hauser J."/>
        </authorList>
    </citation>
    <scope>NUCLEOTIDE SEQUENCE [LARGE SCALE GENOMIC DNA]</scope>
    <source>
        <strain evidence="2 3">DFS-20110405</strain>
    </source>
</reference>
<keyword evidence="1" id="KW-0472">Membrane</keyword>
<gene>
    <name evidence="2" type="ORF">K5L94_08530</name>
</gene>
<keyword evidence="3" id="KW-1185">Reference proteome</keyword>
<evidence type="ECO:0000256" key="1">
    <source>
        <dbReference type="SAM" id="Phobius"/>
    </source>
</evidence>
<dbReference type="RefSeq" id="WP_274512419.1">
    <property type="nucleotide sequence ID" value="NZ_CP082270.1"/>
</dbReference>
<feature type="transmembrane region" description="Helical" evidence="1">
    <location>
        <begin position="6"/>
        <end position="29"/>
    </location>
</feature>
<evidence type="ECO:0000313" key="3">
    <source>
        <dbReference type="Proteomes" id="UP001216828"/>
    </source>
</evidence>
<accession>A0ABY7Y5Q5</accession>
<dbReference type="EMBL" id="CP082270">
    <property type="protein sequence ID" value="WDM65303.1"/>
    <property type="molecule type" value="Genomic_DNA"/>
</dbReference>
<organism evidence="2 3">
    <name type="scientific">Stenotrophomonas forensis</name>
    <dbReference type="NCBI Taxonomy" id="2871169"/>
    <lineage>
        <taxon>Bacteria</taxon>
        <taxon>Pseudomonadati</taxon>
        <taxon>Pseudomonadota</taxon>
        <taxon>Gammaproteobacteria</taxon>
        <taxon>Lysobacterales</taxon>
        <taxon>Lysobacteraceae</taxon>
        <taxon>Stenotrophomonas</taxon>
        <taxon>Stenotrophomonas maltophilia group</taxon>
    </lineage>
</organism>
<keyword evidence="1" id="KW-0812">Transmembrane</keyword>
<evidence type="ECO:0000313" key="2">
    <source>
        <dbReference type="EMBL" id="WDM65303.1"/>
    </source>
</evidence>